<dbReference type="InterPro" id="IPR036178">
    <property type="entry name" value="Formintransfe-cycloase-like_sf"/>
</dbReference>
<proteinExistence type="predicted"/>
<reference evidence="3" key="1">
    <citation type="submission" date="2016-10" db="EMBL/GenBank/DDBJ databases">
        <authorList>
            <person name="Varghese N."/>
            <person name="Submissions S."/>
        </authorList>
    </citation>
    <scope>NUCLEOTIDE SEQUENCE [LARGE SCALE GENOMIC DNA]</scope>
    <source>
        <strain evidence="3">DC30,IBRC 10041,KCTC 4046</strain>
    </source>
</reference>
<dbReference type="Proteomes" id="UP000199079">
    <property type="component" value="Unassembled WGS sequence"/>
</dbReference>
<dbReference type="InterPro" id="IPR007044">
    <property type="entry name" value="Cyclodeamin/CycHdrlase"/>
</dbReference>
<dbReference type="Pfam" id="PF04961">
    <property type="entry name" value="FTCD_C"/>
    <property type="match status" value="1"/>
</dbReference>
<keyword evidence="3" id="KW-1185">Reference proteome</keyword>
<feature type="domain" description="Cyclodeaminase/cyclohydrolase" evidence="1">
    <location>
        <begin position="8"/>
        <end position="189"/>
    </location>
</feature>
<name>A0A1H3IF15_9EURY</name>
<evidence type="ECO:0000313" key="3">
    <source>
        <dbReference type="Proteomes" id="UP000199079"/>
    </source>
</evidence>
<organism evidence="2 3">
    <name type="scientific">Halopenitus persicus</name>
    <dbReference type="NCBI Taxonomy" id="1048396"/>
    <lineage>
        <taxon>Archaea</taxon>
        <taxon>Methanobacteriati</taxon>
        <taxon>Methanobacteriota</taxon>
        <taxon>Stenosarchaea group</taxon>
        <taxon>Halobacteria</taxon>
        <taxon>Halobacteriales</taxon>
        <taxon>Haloferacaceae</taxon>
        <taxon>Halopenitus</taxon>
    </lineage>
</organism>
<gene>
    <name evidence="2" type="ORF">SAMN05216564_10480</name>
</gene>
<dbReference type="GO" id="GO:0003824">
    <property type="term" value="F:catalytic activity"/>
    <property type="evidence" value="ECO:0007669"/>
    <property type="project" value="InterPro"/>
</dbReference>
<dbReference type="AlphaFoldDB" id="A0A1H3IF15"/>
<accession>A0A1H3IF15</accession>
<protein>
    <submittedName>
        <fullName evidence="2">Formiminotetrahydrofolate cyclodeaminase</fullName>
    </submittedName>
</protein>
<dbReference type="OrthoDB" id="214546at2157"/>
<evidence type="ECO:0000313" key="2">
    <source>
        <dbReference type="EMBL" id="SDY25658.1"/>
    </source>
</evidence>
<dbReference type="SUPFAM" id="SSF101262">
    <property type="entry name" value="Methenyltetrahydrofolate cyclohydrolase-like"/>
    <property type="match status" value="1"/>
</dbReference>
<evidence type="ECO:0000259" key="1">
    <source>
        <dbReference type="Pfam" id="PF04961"/>
    </source>
</evidence>
<dbReference type="Gene3D" id="1.20.120.680">
    <property type="entry name" value="Formiminotetrahydrofolate cyclodeaminase monomer, up-and-down helical bundle"/>
    <property type="match status" value="1"/>
</dbReference>
<dbReference type="RefSeq" id="WP_092731955.1">
    <property type="nucleotide sequence ID" value="NZ_FNPC01000004.1"/>
</dbReference>
<sequence length="219" mass="22253">MTIADRPIGDFLANVASARVTPSGGAVAAVGAAMGAALCEMVCIHTVGHEDDRAATNAAETNAAQGPKGAEGTDPDFIALRSAFGDRRERLLELADADVAAVNAVGEAFAADVGPDRRHEAAERATEVPIETAATARDVLTDAIAVIEHGNRNAVPDGMTGAFLAHAAVRASTATVRANLASLEDEPAATFAERADAIEADADRALAAVRSATAAADRD</sequence>
<dbReference type="EMBL" id="FNPC01000004">
    <property type="protein sequence ID" value="SDY25658.1"/>
    <property type="molecule type" value="Genomic_DNA"/>
</dbReference>